<dbReference type="Proteomes" id="UP000275024">
    <property type="component" value="Unassembled WGS sequence"/>
</dbReference>
<dbReference type="Proteomes" id="UP000268652">
    <property type="component" value="Unassembled WGS sequence"/>
</dbReference>
<evidence type="ECO:0000313" key="3">
    <source>
        <dbReference type="Proteomes" id="UP000268652"/>
    </source>
</evidence>
<dbReference type="EMBL" id="RBDX01000004">
    <property type="protein sequence ID" value="RKN10925.1"/>
    <property type="molecule type" value="Genomic_DNA"/>
</dbReference>
<reference evidence="3 4" key="1">
    <citation type="submission" date="2018-09" db="EMBL/GenBank/DDBJ databases">
        <title>Streptomyces sp. nov. DS1-2, an endophytic actinomycete isolated from roots of Dendrobium scabrilingue.</title>
        <authorList>
            <person name="Kuncharoen N."/>
            <person name="Kudo T."/>
            <person name="Ohkuma M."/>
            <person name="Yuki M."/>
            <person name="Tanasupawat S."/>
        </authorList>
    </citation>
    <scope>NUCLEOTIDE SEQUENCE [LARGE SCALE GENOMIC DNA]</scope>
    <source>
        <strain evidence="1 4">AZ1-7</strain>
        <strain evidence="2 3">DS1-2</strain>
    </source>
</reference>
<dbReference type="EMBL" id="RBDY01000004">
    <property type="protein sequence ID" value="RKN25188.1"/>
    <property type="molecule type" value="Genomic_DNA"/>
</dbReference>
<dbReference type="RefSeq" id="WP_120696195.1">
    <property type="nucleotide sequence ID" value="NZ_RBDX01000004.1"/>
</dbReference>
<dbReference type="OrthoDB" id="4228952at2"/>
<comment type="caution">
    <text evidence="1">The sequence shown here is derived from an EMBL/GenBank/DDBJ whole genome shotgun (WGS) entry which is preliminary data.</text>
</comment>
<dbReference type="AlphaFoldDB" id="A0A3A9WD61"/>
<gene>
    <name evidence="2" type="ORF">D7318_08075</name>
    <name evidence="1" type="ORF">D7319_07220</name>
</gene>
<proteinExistence type="predicted"/>
<keyword evidence="3" id="KW-1185">Reference proteome</keyword>
<name>A0A3A9WD61_9ACTN</name>
<evidence type="ECO:0000313" key="2">
    <source>
        <dbReference type="EMBL" id="RKN25188.1"/>
    </source>
</evidence>
<organism evidence="1 4">
    <name type="scientific">Streptomyces radicis</name>
    <dbReference type="NCBI Taxonomy" id="1750517"/>
    <lineage>
        <taxon>Bacteria</taxon>
        <taxon>Bacillati</taxon>
        <taxon>Actinomycetota</taxon>
        <taxon>Actinomycetes</taxon>
        <taxon>Kitasatosporales</taxon>
        <taxon>Streptomycetaceae</taxon>
        <taxon>Streptomyces</taxon>
    </lineage>
</organism>
<sequence>MDAHIVLRVVAPDADHGEIAVVRLLSLLPGRWHYRHHAEPDRIGLSIAAPGASPDEIRAVVGAALATAPALRRWRLEPPP</sequence>
<evidence type="ECO:0000313" key="4">
    <source>
        <dbReference type="Proteomes" id="UP000275024"/>
    </source>
</evidence>
<protein>
    <submittedName>
        <fullName evidence="1">Uncharacterized protein</fullName>
    </submittedName>
</protein>
<accession>A0A3A9WD61</accession>
<evidence type="ECO:0000313" key="1">
    <source>
        <dbReference type="EMBL" id="RKN10925.1"/>
    </source>
</evidence>